<evidence type="ECO:0000256" key="1">
    <source>
        <dbReference type="SAM" id="MobiDB-lite"/>
    </source>
</evidence>
<dbReference type="PANTHER" id="PTHR33828:SF2">
    <property type="entry name" value="NUCLEOLIN"/>
    <property type="match status" value="1"/>
</dbReference>
<organism evidence="2">
    <name type="scientific">Medicago truncatula</name>
    <name type="common">Barrel medic</name>
    <name type="synonym">Medicago tribuloides</name>
    <dbReference type="NCBI Taxonomy" id="3880"/>
    <lineage>
        <taxon>Eukaryota</taxon>
        <taxon>Viridiplantae</taxon>
        <taxon>Streptophyta</taxon>
        <taxon>Embryophyta</taxon>
        <taxon>Tracheophyta</taxon>
        <taxon>Spermatophyta</taxon>
        <taxon>Magnoliopsida</taxon>
        <taxon>eudicotyledons</taxon>
        <taxon>Gunneridae</taxon>
        <taxon>Pentapetalae</taxon>
        <taxon>rosids</taxon>
        <taxon>fabids</taxon>
        <taxon>Fabales</taxon>
        <taxon>Fabaceae</taxon>
        <taxon>Papilionoideae</taxon>
        <taxon>50 kb inversion clade</taxon>
        <taxon>NPAAA clade</taxon>
        <taxon>Hologalegina</taxon>
        <taxon>IRL clade</taxon>
        <taxon>Trifolieae</taxon>
        <taxon>Medicago</taxon>
    </lineage>
</organism>
<feature type="region of interest" description="Disordered" evidence="1">
    <location>
        <begin position="40"/>
        <end position="85"/>
    </location>
</feature>
<protein>
    <submittedName>
        <fullName evidence="2">Uncharacterized protein</fullName>
    </submittedName>
</protein>
<feature type="compositionally biased region" description="Polar residues" evidence="1">
    <location>
        <begin position="57"/>
        <end position="75"/>
    </location>
</feature>
<proteinExistence type="evidence at transcript level"/>
<sequence>MAQIWLMESGLLPKEVAKKVFEKKQKKALQQVTSPVKSVTAVKKSTKSVTVKKESPATPNSSIKRSQQTPHQSRQLHIEATRAQI</sequence>
<dbReference type="EMBL" id="BT147048">
    <property type="protein sequence ID" value="AFK46842.1"/>
    <property type="molecule type" value="mRNA"/>
</dbReference>
<feature type="compositionally biased region" description="Basic and acidic residues" evidence="1">
    <location>
        <begin position="76"/>
        <end position="85"/>
    </location>
</feature>
<evidence type="ECO:0000313" key="2">
    <source>
        <dbReference type="EMBL" id="AFK46842.1"/>
    </source>
</evidence>
<accession>I3T2V0</accession>
<reference evidence="2" key="1">
    <citation type="submission" date="2012-05" db="EMBL/GenBank/DDBJ databases">
        <authorList>
            <person name="Krishnakumar V."/>
            <person name="Cheung F."/>
            <person name="Xiao Y."/>
            <person name="Chan A."/>
            <person name="Moskal W.A."/>
            <person name="Town C.D."/>
        </authorList>
    </citation>
    <scope>NUCLEOTIDE SEQUENCE</scope>
</reference>
<dbReference type="AlphaFoldDB" id="I3T2V0"/>
<dbReference type="PANTHER" id="PTHR33828">
    <property type="entry name" value="OS05G0596200 PROTEIN"/>
    <property type="match status" value="1"/>
</dbReference>
<name>I3T2V0_MEDTR</name>
<feature type="compositionally biased region" description="Low complexity" evidence="1">
    <location>
        <begin position="40"/>
        <end position="49"/>
    </location>
</feature>